<feature type="transmembrane region" description="Helical" evidence="7">
    <location>
        <begin position="286"/>
        <end position="308"/>
    </location>
</feature>
<evidence type="ECO:0000256" key="1">
    <source>
        <dbReference type="ARBA" id="ARBA00004651"/>
    </source>
</evidence>
<keyword evidence="10" id="KW-1185">Reference proteome</keyword>
<dbReference type="SUPFAM" id="SSF161098">
    <property type="entry name" value="MetI-like"/>
    <property type="match status" value="1"/>
</dbReference>
<dbReference type="Proteomes" id="UP001500368">
    <property type="component" value="Unassembled WGS sequence"/>
</dbReference>
<evidence type="ECO:0000259" key="8">
    <source>
        <dbReference type="PROSITE" id="PS50928"/>
    </source>
</evidence>
<sequence>MLKYILKRLGSTVLILFGATLIAFIMVINSGDPLQDLREMQSDNVEFLMQERIERMGLDQPWYVRYWSWLSGILGCFAGSCDFGVTMSGQPVTPLILAAAEQSLRLVFVATMVAIVVGILTGIATAMRQYSLLDYVVTFFIFLFWSLPVFWAAVLAKEWLAIRFNDWILEPQFTWPAILTLAALLAIIVPLVLGGDPLRRIITGGIMFAFVCLVLPWMNAVNFMASPRLGVPIIIVASLVLAAGFTALIAGIRNRQVLYSTLLVVLVGIVAYYATWGLLQDPPGGWLLLGALFVLTVTVCVIIGRIVGGDARGQATAASVLTGVMMSILILLDHFMYHWPQLLSLKPRPIRTVGSHTPNLDSDFWVTALDQLTQLWMPSVLMALLSLATYTRYTRSSMLEVQKQDYIRTARAKGVNERTVVLKHAFRNAMIPLVTIVAFDFAALISGSVVVERVFGWNAMGNLFITGLQISDPAPVMAFIIVTGAVAVLFNLMADILYAVLDPRIRV</sequence>
<evidence type="ECO:0000256" key="7">
    <source>
        <dbReference type="RuleBase" id="RU363032"/>
    </source>
</evidence>
<dbReference type="InterPro" id="IPR045621">
    <property type="entry name" value="BPD_transp_1_N"/>
</dbReference>
<feature type="transmembrane region" description="Helical" evidence="7">
    <location>
        <begin position="173"/>
        <end position="194"/>
    </location>
</feature>
<dbReference type="PROSITE" id="PS50928">
    <property type="entry name" value="ABC_TM1"/>
    <property type="match status" value="1"/>
</dbReference>
<accession>A0ABP9FPS8</accession>
<feature type="transmembrane region" description="Helical" evidence="7">
    <location>
        <begin position="230"/>
        <end position="250"/>
    </location>
</feature>
<feature type="transmembrane region" description="Helical" evidence="7">
    <location>
        <begin position="132"/>
        <end position="153"/>
    </location>
</feature>
<feature type="transmembrane region" description="Helical" evidence="7">
    <location>
        <begin position="315"/>
        <end position="337"/>
    </location>
</feature>
<feature type="transmembrane region" description="Helical" evidence="7">
    <location>
        <begin position="476"/>
        <end position="501"/>
    </location>
</feature>
<evidence type="ECO:0000313" key="9">
    <source>
        <dbReference type="EMBL" id="GAA4910798.1"/>
    </source>
</evidence>
<feature type="transmembrane region" description="Helical" evidence="7">
    <location>
        <begin position="257"/>
        <end position="274"/>
    </location>
</feature>
<dbReference type="InterPro" id="IPR000515">
    <property type="entry name" value="MetI-like"/>
</dbReference>
<dbReference type="CDD" id="cd06261">
    <property type="entry name" value="TM_PBP2"/>
    <property type="match status" value="1"/>
</dbReference>
<evidence type="ECO:0000313" key="10">
    <source>
        <dbReference type="Proteomes" id="UP001500368"/>
    </source>
</evidence>
<protein>
    <recommendedName>
        <fullName evidence="8">ABC transmembrane type-1 domain-containing protein</fullName>
    </recommendedName>
</protein>
<dbReference type="Pfam" id="PF19300">
    <property type="entry name" value="BPD_transp_1_N"/>
    <property type="match status" value="1"/>
</dbReference>
<keyword evidence="4 7" id="KW-0812">Transmembrane</keyword>
<dbReference type="Gene3D" id="1.10.3720.10">
    <property type="entry name" value="MetI-like"/>
    <property type="match status" value="1"/>
</dbReference>
<proteinExistence type="inferred from homology"/>
<evidence type="ECO:0000256" key="3">
    <source>
        <dbReference type="ARBA" id="ARBA00022475"/>
    </source>
</evidence>
<feature type="transmembrane region" description="Helical" evidence="7">
    <location>
        <begin position="201"/>
        <end position="218"/>
    </location>
</feature>
<feature type="transmembrane region" description="Helical" evidence="7">
    <location>
        <begin position="104"/>
        <end position="125"/>
    </location>
</feature>
<evidence type="ECO:0000256" key="5">
    <source>
        <dbReference type="ARBA" id="ARBA00022989"/>
    </source>
</evidence>
<feature type="transmembrane region" description="Helical" evidence="7">
    <location>
        <begin position="12"/>
        <end position="31"/>
    </location>
</feature>
<reference evidence="10" key="1">
    <citation type="journal article" date="2019" name="Int. J. Syst. Evol. Microbiol.">
        <title>The Global Catalogue of Microorganisms (GCM) 10K type strain sequencing project: providing services to taxonomists for standard genome sequencing and annotation.</title>
        <authorList>
            <consortium name="The Broad Institute Genomics Platform"/>
            <consortium name="The Broad Institute Genome Sequencing Center for Infectious Disease"/>
            <person name="Wu L."/>
            <person name="Ma J."/>
        </authorList>
    </citation>
    <scope>NUCLEOTIDE SEQUENCE [LARGE SCALE GENOMIC DNA]</scope>
    <source>
        <strain evidence="10">JCM 19129</strain>
    </source>
</reference>
<comment type="caution">
    <text evidence="9">The sequence shown here is derived from an EMBL/GenBank/DDBJ whole genome shotgun (WGS) entry which is preliminary data.</text>
</comment>
<dbReference type="EMBL" id="BAABLW010000001">
    <property type="protein sequence ID" value="GAA4910798.1"/>
    <property type="molecule type" value="Genomic_DNA"/>
</dbReference>
<feature type="transmembrane region" description="Helical" evidence="7">
    <location>
        <begin position="433"/>
        <end position="456"/>
    </location>
</feature>
<gene>
    <name evidence="9" type="ORF">GCM10025790_01150</name>
</gene>
<evidence type="ECO:0000256" key="2">
    <source>
        <dbReference type="ARBA" id="ARBA00022448"/>
    </source>
</evidence>
<dbReference type="Pfam" id="PF00528">
    <property type="entry name" value="BPD_transp_1"/>
    <property type="match status" value="1"/>
</dbReference>
<comment type="subcellular location">
    <subcellularLocation>
        <location evidence="1 7">Cell membrane</location>
        <topology evidence="1 7">Multi-pass membrane protein</topology>
    </subcellularLocation>
</comment>
<organism evidence="9 10">
    <name type="scientific">Nesterenkonia rhizosphaerae</name>
    <dbReference type="NCBI Taxonomy" id="1348272"/>
    <lineage>
        <taxon>Bacteria</taxon>
        <taxon>Bacillati</taxon>
        <taxon>Actinomycetota</taxon>
        <taxon>Actinomycetes</taxon>
        <taxon>Micrococcales</taxon>
        <taxon>Micrococcaceae</taxon>
        <taxon>Nesterenkonia</taxon>
    </lineage>
</organism>
<keyword evidence="6 7" id="KW-0472">Membrane</keyword>
<keyword evidence="2 7" id="KW-0813">Transport</keyword>
<dbReference type="PANTHER" id="PTHR43163:SF9">
    <property type="entry name" value="ABC TRANSPORTER PERMEASE PROTEIN"/>
    <property type="match status" value="1"/>
</dbReference>
<keyword evidence="3" id="KW-1003">Cell membrane</keyword>
<dbReference type="PANTHER" id="PTHR43163">
    <property type="entry name" value="DIPEPTIDE TRANSPORT SYSTEM PERMEASE PROTEIN DPPB-RELATED"/>
    <property type="match status" value="1"/>
</dbReference>
<dbReference type="InterPro" id="IPR035906">
    <property type="entry name" value="MetI-like_sf"/>
</dbReference>
<name>A0ABP9FPS8_9MICC</name>
<dbReference type="RefSeq" id="WP_345476192.1">
    <property type="nucleotide sequence ID" value="NZ_BAABLW010000001.1"/>
</dbReference>
<feature type="transmembrane region" description="Helical" evidence="7">
    <location>
        <begin position="375"/>
        <end position="393"/>
    </location>
</feature>
<keyword evidence="5 7" id="KW-1133">Transmembrane helix</keyword>
<comment type="similarity">
    <text evidence="7">Belongs to the binding-protein-dependent transport system permease family.</text>
</comment>
<feature type="domain" description="ABC transmembrane type-1" evidence="8">
    <location>
        <begin position="100"/>
        <end position="498"/>
    </location>
</feature>
<evidence type="ECO:0000256" key="4">
    <source>
        <dbReference type="ARBA" id="ARBA00022692"/>
    </source>
</evidence>
<evidence type="ECO:0000256" key="6">
    <source>
        <dbReference type="ARBA" id="ARBA00023136"/>
    </source>
</evidence>